<accession>A0ABN6X6N1</accession>
<gene>
    <name evidence="3" type="ORF">GCM10025863_23820</name>
</gene>
<evidence type="ECO:0000313" key="4">
    <source>
        <dbReference type="Proteomes" id="UP001321543"/>
    </source>
</evidence>
<feature type="chain" id="PRO_5045115597" description="Lipoprotein" evidence="2">
    <location>
        <begin position="27"/>
        <end position="235"/>
    </location>
</feature>
<feature type="compositionally biased region" description="Low complexity" evidence="1">
    <location>
        <begin position="56"/>
        <end position="69"/>
    </location>
</feature>
<keyword evidence="4" id="KW-1185">Reference proteome</keyword>
<proteinExistence type="predicted"/>
<dbReference type="PROSITE" id="PS51257">
    <property type="entry name" value="PROKAR_LIPOPROTEIN"/>
    <property type="match status" value="1"/>
</dbReference>
<dbReference type="RefSeq" id="WP_286300148.1">
    <property type="nucleotide sequence ID" value="NZ_AP027728.1"/>
</dbReference>
<evidence type="ECO:0000313" key="3">
    <source>
        <dbReference type="EMBL" id="BDZ39768.1"/>
    </source>
</evidence>
<feature type="region of interest" description="Disordered" evidence="1">
    <location>
        <begin position="186"/>
        <end position="219"/>
    </location>
</feature>
<keyword evidence="2" id="KW-0732">Signal</keyword>
<evidence type="ECO:0000256" key="1">
    <source>
        <dbReference type="SAM" id="MobiDB-lite"/>
    </source>
</evidence>
<feature type="region of interest" description="Disordered" evidence="1">
    <location>
        <begin position="20"/>
        <end position="77"/>
    </location>
</feature>
<dbReference type="Proteomes" id="UP001321543">
    <property type="component" value="Chromosome"/>
</dbReference>
<dbReference type="EMBL" id="AP027728">
    <property type="protein sequence ID" value="BDZ39768.1"/>
    <property type="molecule type" value="Genomic_DNA"/>
</dbReference>
<feature type="compositionally biased region" description="Low complexity" evidence="1">
    <location>
        <begin position="26"/>
        <end position="46"/>
    </location>
</feature>
<organism evidence="3 4">
    <name type="scientific">Microbacterium suwonense</name>
    <dbReference type="NCBI Taxonomy" id="683047"/>
    <lineage>
        <taxon>Bacteria</taxon>
        <taxon>Bacillati</taxon>
        <taxon>Actinomycetota</taxon>
        <taxon>Actinomycetes</taxon>
        <taxon>Micrococcales</taxon>
        <taxon>Microbacteriaceae</taxon>
        <taxon>Microbacterium</taxon>
    </lineage>
</organism>
<name>A0ABN6X6N1_9MICO</name>
<feature type="signal peptide" evidence="2">
    <location>
        <begin position="1"/>
        <end position="26"/>
    </location>
</feature>
<protein>
    <recommendedName>
        <fullName evidence="5">Lipoprotein</fullName>
    </recommendedName>
</protein>
<evidence type="ECO:0008006" key="5">
    <source>
        <dbReference type="Google" id="ProtNLM"/>
    </source>
</evidence>
<evidence type="ECO:0000256" key="2">
    <source>
        <dbReference type="SAM" id="SignalP"/>
    </source>
</evidence>
<sequence>MTKTHASAALAGAITLGMLLSGCSGSTEPAPSDTTAATASAPAGQDSGSGDGDATGSGDTATPTADASGVAVDEIRDGTWQVGDAGEVEFTAEGGSLSLTEVRPSDGWQQRVTDEKPDEIEVHFTQGDQEWKFEVESERGTLQISKELTIRNGASGDFTIGSAATLTLTVDGSTISVADLVPGSGWSTVKQDESPDDVELDFRNDSTGGTAEFEAETGSTGVKIEISQKLRGPLG</sequence>
<reference evidence="4" key="1">
    <citation type="journal article" date="2019" name="Int. J. Syst. Evol. Microbiol.">
        <title>The Global Catalogue of Microorganisms (GCM) 10K type strain sequencing project: providing services to taxonomists for standard genome sequencing and annotation.</title>
        <authorList>
            <consortium name="The Broad Institute Genomics Platform"/>
            <consortium name="The Broad Institute Genome Sequencing Center for Infectious Disease"/>
            <person name="Wu L."/>
            <person name="Ma J."/>
        </authorList>
    </citation>
    <scope>NUCLEOTIDE SEQUENCE [LARGE SCALE GENOMIC DNA]</scope>
    <source>
        <strain evidence="4">NBRC 106310</strain>
    </source>
</reference>